<dbReference type="PANTHER" id="PTHR43861">
    <property type="entry name" value="TRANS-ACONITATE 2-METHYLTRANSFERASE-RELATED"/>
    <property type="match status" value="1"/>
</dbReference>
<feature type="domain" description="Methyltransferase type 11" evidence="1">
    <location>
        <begin position="43"/>
        <end position="134"/>
    </location>
</feature>
<dbReference type="InterPro" id="IPR029063">
    <property type="entry name" value="SAM-dependent_MTases_sf"/>
</dbReference>
<dbReference type="GO" id="GO:0008757">
    <property type="term" value="F:S-adenosylmethionine-dependent methyltransferase activity"/>
    <property type="evidence" value="ECO:0007669"/>
    <property type="project" value="InterPro"/>
</dbReference>
<gene>
    <name evidence="2" type="ORF">GCM10007940_02520</name>
</gene>
<comment type="caution">
    <text evidence="2">The sequence shown here is derived from an EMBL/GenBank/DDBJ whole genome shotgun (WGS) entry which is preliminary data.</text>
</comment>
<reference evidence="2" key="1">
    <citation type="journal article" date="2014" name="Int. J. Syst. Evol. Microbiol.">
        <title>Complete genome sequence of Corynebacterium casei LMG S-19264T (=DSM 44701T), isolated from a smear-ripened cheese.</title>
        <authorList>
            <consortium name="US DOE Joint Genome Institute (JGI-PGF)"/>
            <person name="Walter F."/>
            <person name="Albersmeier A."/>
            <person name="Kalinowski J."/>
            <person name="Ruckert C."/>
        </authorList>
    </citation>
    <scope>NUCLEOTIDE SEQUENCE</scope>
    <source>
        <strain evidence="2">NBRC 108769</strain>
    </source>
</reference>
<accession>A0AA37SLP4</accession>
<organism evidence="2 3">
    <name type="scientific">Portibacter lacus</name>
    <dbReference type="NCBI Taxonomy" id="1099794"/>
    <lineage>
        <taxon>Bacteria</taxon>
        <taxon>Pseudomonadati</taxon>
        <taxon>Bacteroidota</taxon>
        <taxon>Saprospiria</taxon>
        <taxon>Saprospirales</taxon>
        <taxon>Haliscomenobacteraceae</taxon>
        <taxon>Portibacter</taxon>
    </lineage>
</organism>
<name>A0AA37SLP4_9BACT</name>
<dbReference type="EMBL" id="BSOH01000001">
    <property type="protein sequence ID" value="GLR15637.1"/>
    <property type="molecule type" value="Genomic_DNA"/>
</dbReference>
<dbReference type="GO" id="GO:0032259">
    <property type="term" value="P:methylation"/>
    <property type="evidence" value="ECO:0007669"/>
    <property type="project" value="UniProtKB-KW"/>
</dbReference>
<dbReference type="AlphaFoldDB" id="A0AA37SLP4"/>
<dbReference type="Proteomes" id="UP001156666">
    <property type="component" value="Unassembled WGS sequence"/>
</dbReference>
<dbReference type="SUPFAM" id="SSF53335">
    <property type="entry name" value="S-adenosyl-L-methionine-dependent methyltransferases"/>
    <property type="match status" value="1"/>
</dbReference>
<dbReference type="RefSeq" id="WP_235292535.1">
    <property type="nucleotide sequence ID" value="NZ_BSOH01000001.1"/>
</dbReference>
<dbReference type="Pfam" id="PF08241">
    <property type="entry name" value="Methyltransf_11"/>
    <property type="match status" value="1"/>
</dbReference>
<dbReference type="Gene3D" id="3.40.50.150">
    <property type="entry name" value="Vaccinia Virus protein VP39"/>
    <property type="match status" value="1"/>
</dbReference>
<proteinExistence type="predicted"/>
<sequence>MTEFWESSFKDKQAMWGLDPADSVFAVAEFFKKKELKEVLIPGYGYGRNAKVFSDLGLNVTGIEISETAIQLAKDHYGDQINVFHGSVSEMPFDDKKYDGIFCYALIHLLNEEERRQLIQDCYDQLAPEGYMVFTAISSSSPNYGQGEELSKDRFKTSHGVNLFFYDSETVQAAFLDYGLVDAEEVTEPGEIVEGKPYQVFWKIVCRKEEEIDGNR</sequence>
<keyword evidence="3" id="KW-1185">Reference proteome</keyword>
<keyword evidence="2" id="KW-0808">Transferase</keyword>
<dbReference type="CDD" id="cd02440">
    <property type="entry name" value="AdoMet_MTases"/>
    <property type="match status" value="1"/>
</dbReference>
<evidence type="ECO:0000313" key="3">
    <source>
        <dbReference type="Proteomes" id="UP001156666"/>
    </source>
</evidence>
<evidence type="ECO:0000259" key="1">
    <source>
        <dbReference type="Pfam" id="PF08241"/>
    </source>
</evidence>
<keyword evidence="2" id="KW-0489">Methyltransferase</keyword>
<evidence type="ECO:0000313" key="2">
    <source>
        <dbReference type="EMBL" id="GLR15637.1"/>
    </source>
</evidence>
<dbReference type="InterPro" id="IPR013216">
    <property type="entry name" value="Methyltransf_11"/>
</dbReference>
<reference evidence="2" key="2">
    <citation type="submission" date="2023-01" db="EMBL/GenBank/DDBJ databases">
        <title>Draft genome sequence of Portibacter lacus strain NBRC 108769.</title>
        <authorList>
            <person name="Sun Q."/>
            <person name="Mori K."/>
        </authorList>
    </citation>
    <scope>NUCLEOTIDE SEQUENCE</scope>
    <source>
        <strain evidence="2">NBRC 108769</strain>
    </source>
</reference>
<protein>
    <submittedName>
        <fullName evidence="2">Methyltransferase</fullName>
    </submittedName>
</protein>